<evidence type="ECO:0000259" key="23">
    <source>
        <dbReference type="PROSITE" id="PS50113"/>
    </source>
</evidence>
<dbReference type="Pfam" id="PF08448">
    <property type="entry name" value="PAS_4"/>
    <property type="match status" value="2"/>
</dbReference>
<evidence type="ECO:0000259" key="21">
    <source>
        <dbReference type="PROSITE" id="PS50109"/>
    </source>
</evidence>
<comment type="catalytic activity">
    <reaction evidence="1">
        <text>ATP + protein L-histidine = ADP + protein N-phospho-L-histidine.</text>
        <dbReference type="EC" id="2.7.13.3"/>
    </reaction>
</comment>
<dbReference type="InterPro" id="IPR013656">
    <property type="entry name" value="PAS_4"/>
</dbReference>
<dbReference type="GO" id="GO:0005886">
    <property type="term" value="C:plasma membrane"/>
    <property type="evidence" value="ECO:0007669"/>
    <property type="project" value="UniProtKB-SubCell"/>
</dbReference>
<dbReference type="InterPro" id="IPR001789">
    <property type="entry name" value="Sig_transdc_resp-reg_receiver"/>
</dbReference>
<dbReference type="InterPro" id="IPR035965">
    <property type="entry name" value="PAS-like_dom_sf"/>
</dbReference>
<dbReference type="Proteomes" id="UP000321039">
    <property type="component" value="Unassembled WGS sequence"/>
</dbReference>
<keyword evidence="10" id="KW-0067">ATP-binding</keyword>
<keyword evidence="13 19" id="KW-0472">Membrane</keyword>
<dbReference type="RefSeq" id="WP_148066753.1">
    <property type="nucleotide sequence ID" value="NZ_VRZA01000001.1"/>
</dbReference>
<dbReference type="CDD" id="cd01007">
    <property type="entry name" value="PBP2_BvgS_HisK_like"/>
    <property type="match status" value="2"/>
</dbReference>
<evidence type="ECO:0000313" key="25">
    <source>
        <dbReference type="EMBL" id="TXS96481.1"/>
    </source>
</evidence>
<dbReference type="FunFam" id="1.10.287.130:FF:000002">
    <property type="entry name" value="Two-component osmosensing histidine kinase"/>
    <property type="match status" value="1"/>
</dbReference>
<dbReference type="PROSITE" id="PS50110">
    <property type="entry name" value="RESPONSE_REGULATORY"/>
    <property type="match status" value="2"/>
</dbReference>
<dbReference type="SUPFAM" id="SSF47384">
    <property type="entry name" value="Homodimeric domain of signal transducing histidine kinase"/>
    <property type="match status" value="1"/>
</dbReference>
<dbReference type="SMART" id="SM00448">
    <property type="entry name" value="REC"/>
    <property type="match status" value="2"/>
</dbReference>
<dbReference type="FunFam" id="3.30.565.10:FF:000010">
    <property type="entry name" value="Sensor histidine kinase RcsC"/>
    <property type="match status" value="1"/>
</dbReference>
<evidence type="ECO:0000256" key="8">
    <source>
        <dbReference type="ARBA" id="ARBA00022741"/>
    </source>
</evidence>
<organism evidence="25 26">
    <name type="scientific">Parahaliea maris</name>
    <dbReference type="NCBI Taxonomy" id="2716870"/>
    <lineage>
        <taxon>Bacteria</taxon>
        <taxon>Pseudomonadati</taxon>
        <taxon>Pseudomonadota</taxon>
        <taxon>Gammaproteobacteria</taxon>
        <taxon>Cellvibrionales</taxon>
        <taxon>Halieaceae</taxon>
        <taxon>Parahaliea</taxon>
    </lineage>
</organism>
<dbReference type="InterPro" id="IPR008207">
    <property type="entry name" value="Sig_transdc_His_kin_Hpt_dom"/>
</dbReference>
<dbReference type="GO" id="GO:0000155">
    <property type="term" value="F:phosphorelay sensor kinase activity"/>
    <property type="evidence" value="ECO:0007669"/>
    <property type="project" value="InterPro"/>
</dbReference>
<evidence type="ECO:0000259" key="22">
    <source>
        <dbReference type="PROSITE" id="PS50110"/>
    </source>
</evidence>
<evidence type="ECO:0000256" key="20">
    <source>
        <dbReference type="SAM" id="SignalP"/>
    </source>
</evidence>
<feature type="modified residue" description="4-aspartylphosphate" evidence="17">
    <location>
        <position position="1632"/>
    </location>
</feature>
<evidence type="ECO:0000259" key="24">
    <source>
        <dbReference type="PROSITE" id="PS50894"/>
    </source>
</evidence>
<name>A0A5C9AAY7_9GAMM</name>
<comment type="caution">
    <text evidence="25">The sequence shown here is derived from an EMBL/GenBank/DDBJ whole genome shotgun (WGS) entry which is preliminary data.</text>
</comment>
<evidence type="ECO:0000256" key="2">
    <source>
        <dbReference type="ARBA" id="ARBA00004651"/>
    </source>
</evidence>
<evidence type="ECO:0000256" key="5">
    <source>
        <dbReference type="ARBA" id="ARBA00022553"/>
    </source>
</evidence>
<dbReference type="Gene3D" id="3.40.190.10">
    <property type="entry name" value="Periplasmic binding protein-like II"/>
    <property type="match status" value="4"/>
</dbReference>
<feature type="domain" description="Response regulatory" evidence="22">
    <location>
        <begin position="1728"/>
        <end position="1844"/>
    </location>
</feature>
<dbReference type="SMART" id="SM00073">
    <property type="entry name" value="HPT"/>
    <property type="match status" value="1"/>
</dbReference>
<dbReference type="InterPro" id="IPR011006">
    <property type="entry name" value="CheY-like_superfamily"/>
</dbReference>
<feature type="domain" description="PAC" evidence="23">
    <location>
        <begin position="1276"/>
        <end position="1328"/>
    </location>
</feature>
<dbReference type="InterPro" id="IPR005467">
    <property type="entry name" value="His_kinase_dom"/>
</dbReference>
<dbReference type="PROSITE" id="PS50109">
    <property type="entry name" value="HIS_KIN"/>
    <property type="match status" value="1"/>
</dbReference>
<dbReference type="PROSITE" id="PS50113">
    <property type="entry name" value="PAC"/>
    <property type="match status" value="2"/>
</dbReference>
<dbReference type="Pfam" id="PF02518">
    <property type="entry name" value="HATPase_c"/>
    <property type="match status" value="1"/>
</dbReference>
<feature type="transmembrane region" description="Helical" evidence="19">
    <location>
        <begin position="675"/>
        <end position="694"/>
    </location>
</feature>
<keyword evidence="11 19" id="KW-1133">Transmembrane helix</keyword>
<feature type="signal peptide" evidence="20">
    <location>
        <begin position="1"/>
        <end position="26"/>
    </location>
</feature>
<dbReference type="SUPFAM" id="SSF55785">
    <property type="entry name" value="PYP-like sensor domain (PAS domain)"/>
    <property type="match status" value="2"/>
</dbReference>
<dbReference type="InterPro" id="IPR003594">
    <property type="entry name" value="HATPase_dom"/>
</dbReference>
<feature type="domain" description="PAC" evidence="23">
    <location>
        <begin position="1148"/>
        <end position="1200"/>
    </location>
</feature>
<dbReference type="CDD" id="cd00130">
    <property type="entry name" value="PAS"/>
    <property type="match status" value="1"/>
</dbReference>
<feature type="domain" description="HPt" evidence="24">
    <location>
        <begin position="1887"/>
        <end position="1985"/>
    </location>
</feature>
<dbReference type="Gene3D" id="3.40.50.2300">
    <property type="match status" value="2"/>
</dbReference>
<dbReference type="PRINTS" id="PR00344">
    <property type="entry name" value="BCTRLSENSOR"/>
</dbReference>
<evidence type="ECO:0000256" key="10">
    <source>
        <dbReference type="ARBA" id="ARBA00022840"/>
    </source>
</evidence>
<evidence type="ECO:0000313" key="26">
    <source>
        <dbReference type="Proteomes" id="UP000321039"/>
    </source>
</evidence>
<dbReference type="Pfam" id="PF00497">
    <property type="entry name" value="SBP_bac_3"/>
    <property type="match status" value="2"/>
</dbReference>
<feature type="coiled-coil region" evidence="18">
    <location>
        <begin position="1309"/>
        <end position="1339"/>
    </location>
</feature>
<dbReference type="InterPro" id="IPR000700">
    <property type="entry name" value="PAS-assoc_C"/>
</dbReference>
<dbReference type="InterPro" id="IPR036641">
    <property type="entry name" value="HPT_dom_sf"/>
</dbReference>
<protein>
    <recommendedName>
        <fullName evidence="15">Sensory/regulatory protein RpfC</fullName>
        <ecNumber evidence="3">2.7.13.3</ecNumber>
    </recommendedName>
</protein>
<dbReference type="SMART" id="SM00387">
    <property type="entry name" value="HATPase_c"/>
    <property type="match status" value="1"/>
</dbReference>
<dbReference type="SMART" id="SM00062">
    <property type="entry name" value="PBPb"/>
    <property type="match status" value="2"/>
</dbReference>
<evidence type="ECO:0000256" key="17">
    <source>
        <dbReference type="PROSITE-ProRule" id="PRU00169"/>
    </source>
</evidence>
<dbReference type="Gene3D" id="3.30.450.20">
    <property type="entry name" value="PAS domain"/>
    <property type="match status" value="2"/>
</dbReference>
<dbReference type="InterPro" id="IPR036097">
    <property type="entry name" value="HisK_dim/P_sf"/>
</dbReference>
<keyword evidence="9" id="KW-0418">Kinase</keyword>
<dbReference type="InterPro" id="IPR004358">
    <property type="entry name" value="Sig_transdc_His_kin-like_C"/>
</dbReference>
<keyword evidence="26" id="KW-1185">Reference proteome</keyword>
<reference evidence="25 26" key="1">
    <citation type="submission" date="2019-08" db="EMBL/GenBank/DDBJ databases">
        <title>Parahaliea maris sp. nov., isolated from the surface seawater.</title>
        <authorList>
            <person name="Liu Y."/>
        </authorList>
    </citation>
    <scope>NUCLEOTIDE SEQUENCE [LARGE SCALE GENOMIC DNA]</scope>
    <source>
        <strain evidence="25 26">HSLHS9</strain>
    </source>
</reference>
<keyword evidence="4" id="KW-1003">Cell membrane</keyword>
<dbReference type="PANTHER" id="PTHR45339:SF1">
    <property type="entry name" value="HYBRID SIGNAL TRANSDUCTION HISTIDINE KINASE J"/>
    <property type="match status" value="1"/>
</dbReference>
<keyword evidence="5 17" id="KW-0597">Phosphoprotein</keyword>
<dbReference type="InterPro" id="IPR000014">
    <property type="entry name" value="PAS"/>
</dbReference>
<dbReference type="SUPFAM" id="SSF53850">
    <property type="entry name" value="Periplasmic binding protein-like II"/>
    <property type="match status" value="2"/>
</dbReference>
<dbReference type="Pfam" id="PF00072">
    <property type="entry name" value="Response_reg"/>
    <property type="match status" value="2"/>
</dbReference>
<dbReference type="InterPro" id="IPR036890">
    <property type="entry name" value="HATPase_C_sf"/>
</dbReference>
<dbReference type="CDD" id="cd16922">
    <property type="entry name" value="HATPase_EvgS-ArcB-TorS-like"/>
    <property type="match status" value="1"/>
</dbReference>
<evidence type="ECO:0000256" key="3">
    <source>
        <dbReference type="ARBA" id="ARBA00012438"/>
    </source>
</evidence>
<dbReference type="SUPFAM" id="SSF55874">
    <property type="entry name" value="ATPase domain of HSP90 chaperone/DNA topoisomerase II/histidine kinase"/>
    <property type="match status" value="1"/>
</dbReference>
<dbReference type="PROSITE" id="PS50894">
    <property type="entry name" value="HPT"/>
    <property type="match status" value="1"/>
</dbReference>
<dbReference type="GO" id="GO:0005524">
    <property type="term" value="F:ATP binding"/>
    <property type="evidence" value="ECO:0007669"/>
    <property type="project" value="UniProtKB-KW"/>
</dbReference>
<feature type="domain" description="Histidine kinase" evidence="21">
    <location>
        <begin position="1339"/>
        <end position="1560"/>
    </location>
</feature>
<feature type="transmembrane region" description="Helical" evidence="19">
    <location>
        <begin position="714"/>
        <end position="735"/>
    </location>
</feature>
<feature type="chain" id="PRO_5022678991" description="Sensory/regulatory protein RpfC" evidence="20">
    <location>
        <begin position="27"/>
        <end position="2069"/>
    </location>
</feature>
<keyword evidence="8" id="KW-0547">Nucleotide-binding</keyword>
<dbReference type="SMART" id="SM00388">
    <property type="entry name" value="HisKA"/>
    <property type="match status" value="1"/>
</dbReference>
<evidence type="ECO:0000256" key="1">
    <source>
        <dbReference type="ARBA" id="ARBA00000085"/>
    </source>
</evidence>
<sequence length="2069" mass="226943">MRAGMFTLAGWWLLCFAITFSVVARAQAPVQDPHAGEERLLALAGMAGDLEYQGEVLTSSMTIFAYSGEQAWQARHDAALREMHGLLAELERAGEGSDDRLRSLVDEATSHLQAFENRFAAQFSELDGQHQRALLESDDYIQDVDALDDALDALTRHVEGRLRQVSPDSLQSVAEISLSPQERDWIRQHPVVRVGNETGRMPFFDIAADGSAEGISVDFLALLSERTGLDFEFVPTATYADVLEGLGSGALDLMAATFYSEQQGQFGFYTPGYMVLKEFVYVREDSVIDSMDALDGHTMAIPRGYKSIARMRQARPGVKIVEVGAMSEAVDLVLSGTVDAAMDTQSVIEHYIRENALAGLRSFASDMGNQHLHMLVSNKEPVLHGILTRAFAAITREERSQVFAGWFGSRRAQESVEPSRSGILLDSELAWLAEHPVISLGVDPDWRPFEYVDRDGEHQGLVADYLRIFQEQLGVRFKVVQGLTWREVLLRAEAGTLDVISAITETPDRRDKHLFTDPYLTISTVVVTAKETEDIGGLGEMAGRQLGVIWDYAAAEWVQDRFPDIELVYVDSLADGLKGVAEGSIDGMIANELGALHQINSRTLSGLRVNFQTDFEYKLSLGVRRDWPELVAILNKVIAGITPAQRASIRNRWVGAEFERLVDRAPAETLSRLPLFQLASGMVFLGLAFLLGAVLLARRRGDFLGMYESGKLRLFLLAGVCSVLTLILLATWYSLAREEKVAREKSGESLAAILESTRNALHMWVRGRMQLVSLVAAESDLATLFGTRTVPEEGEAGRSSSLIQGVLSDQIAGLKRWKFAMLLRDGTPVFSDDPPLQHILPTLEGTVFFGQSVFIPPVKVPGTGEARMYFASPVRDFRGQPIAAVVVSMDPAREFSDIFARGYFGETGETYAVNNQGMMLSESRFTDQLVAQGLLDDGQSSILNVPLLDRSVSREGVGNEAHPLTAMVTRLLRGGGGQLTDGSHDYRGVPVHSAWIWDDVLGLGLATEIDQSEALASYRISRNTLYLVLGVTLFLSLGLMGFSVWIGSRANRSLVRARDELEDKVEERTAELSKSRAMLETVLENSPALIYMKDLESRYMLYNKVWERVMRRLGEDSHGLKDEDFLAQDVANQLVENDREVMRSGETLQTEETLTHPDGTEEVYMSYKFPVRDADGDVIGVGGVSTDITELVQARETAERLSRDFSNFLESTSDLVYMKDRKLRFVAVSKPLARLLGYDDWHKLVGRTHAEILQENSRINLNPALDEDVMASGEVMELTEDIIHYGDRRGWVSTIKKPLLTAAGKTMGILSLSRDITDLEEAREAANEANRAKSNFLANMSHEIRTPMNAIIGMSYLALEAELDPKQRGYIQKVHRSAESLLGIINDILDFSKIEAGKMEMETIDFQLEDVLDNFANLVGLKAEEKGLELLFDLPPELPTALVGDPLRLGQILINLGNNAVKFTDAGEVLIRVWIRELTEASVRLEFSVQDSGIGMSPEQQQNLFSSFSQADTSTTRKYGGSGLGLAISKSLVEQMEGDIWVDSALGEGSDFRFTARFARQKMQRPSIRDQASVLGTLRVLVVDDNTSSREILCAILESFGMRVDQAASGEAALEKIAGQAAGEHYQVVLLDWRMGGIDGVETARVIQGRAPYHTVPTIIMVTAHGREEARQASESVAVKGFLSKPVTPSSLLDAIMVGLGRETVHDTAASFRQDAFDESIAKLRGAHVLLVEDNEINQELACELLVSNGVSVEVACNGQEALELLDTRQYDGVLMDCQMPVMDGYEATREIRRREGLSGLPVLAMTANAMVGDREKVIAAGMNDHIAKPVNVAELFRTMARWITPRRASRHDEVPLPSGDARTEAIALPALPGIDTGRGLATAQGNSELYRRLLGRFLSAQQDFAAAFADSRKEQDKHAAERLAHTLKGVAGNIGAFGVQAAAAALEAGCRDAVAPEDLEVLLSEVLAQLSPVLESISRLTAEAQEAPSAVAGELDREAVQQTLVELAGLLEDYDTAATGVLEFLREMPGMGGHTALLSEMGSCLEGFDFDGAEAVLGQLRAALGVAG</sequence>
<dbReference type="CDD" id="cd00082">
    <property type="entry name" value="HisKA"/>
    <property type="match status" value="1"/>
</dbReference>
<evidence type="ECO:0000256" key="12">
    <source>
        <dbReference type="ARBA" id="ARBA00023012"/>
    </source>
</evidence>
<dbReference type="SMART" id="SM00091">
    <property type="entry name" value="PAS"/>
    <property type="match status" value="2"/>
</dbReference>
<dbReference type="PANTHER" id="PTHR45339">
    <property type="entry name" value="HYBRID SIGNAL TRANSDUCTION HISTIDINE KINASE J"/>
    <property type="match status" value="1"/>
</dbReference>
<keyword evidence="6" id="KW-0808">Transferase</keyword>
<evidence type="ECO:0000256" key="13">
    <source>
        <dbReference type="ARBA" id="ARBA00023136"/>
    </source>
</evidence>
<feature type="modified residue" description="Phosphohistidine" evidence="16">
    <location>
        <position position="1926"/>
    </location>
</feature>
<dbReference type="NCBIfam" id="TIGR00229">
    <property type="entry name" value="sensory_box"/>
    <property type="match status" value="2"/>
</dbReference>
<evidence type="ECO:0000256" key="15">
    <source>
        <dbReference type="ARBA" id="ARBA00068150"/>
    </source>
</evidence>
<dbReference type="Pfam" id="PF01627">
    <property type="entry name" value="Hpt"/>
    <property type="match status" value="1"/>
</dbReference>
<evidence type="ECO:0000256" key="16">
    <source>
        <dbReference type="PROSITE-ProRule" id="PRU00110"/>
    </source>
</evidence>
<dbReference type="EMBL" id="VRZA01000001">
    <property type="protein sequence ID" value="TXS96481.1"/>
    <property type="molecule type" value="Genomic_DNA"/>
</dbReference>
<evidence type="ECO:0000256" key="9">
    <source>
        <dbReference type="ARBA" id="ARBA00022777"/>
    </source>
</evidence>
<feature type="domain" description="Response regulatory" evidence="22">
    <location>
        <begin position="1579"/>
        <end position="1700"/>
    </location>
</feature>
<dbReference type="Gene3D" id="3.30.565.10">
    <property type="entry name" value="Histidine kinase-like ATPase, C-terminal domain"/>
    <property type="match status" value="1"/>
</dbReference>
<keyword evidence="7 19" id="KW-0812">Transmembrane</keyword>
<evidence type="ECO:0000256" key="19">
    <source>
        <dbReference type="SAM" id="Phobius"/>
    </source>
</evidence>
<evidence type="ECO:0000256" key="7">
    <source>
        <dbReference type="ARBA" id="ARBA00022692"/>
    </source>
</evidence>
<dbReference type="InterPro" id="IPR003661">
    <property type="entry name" value="HisK_dim/P_dom"/>
</dbReference>
<dbReference type="Pfam" id="PF00512">
    <property type="entry name" value="HisKA"/>
    <property type="match status" value="1"/>
</dbReference>
<evidence type="ECO:0000256" key="11">
    <source>
        <dbReference type="ARBA" id="ARBA00022989"/>
    </source>
</evidence>
<keyword evidence="18" id="KW-0175">Coiled coil</keyword>
<evidence type="ECO:0000256" key="4">
    <source>
        <dbReference type="ARBA" id="ARBA00022475"/>
    </source>
</evidence>
<dbReference type="EC" id="2.7.13.3" evidence="3"/>
<evidence type="ECO:0000256" key="14">
    <source>
        <dbReference type="ARBA" id="ARBA00064003"/>
    </source>
</evidence>
<comment type="subcellular location">
    <subcellularLocation>
        <location evidence="2">Cell membrane</location>
        <topology evidence="2">Multi-pass membrane protein</topology>
    </subcellularLocation>
</comment>
<keyword evidence="12" id="KW-0902">Two-component regulatory system</keyword>
<proteinExistence type="predicted"/>
<feature type="coiled-coil region" evidence="18">
    <location>
        <begin position="1051"/>
        <end position="1078"/>
    </location>
</feature>
<dbReference type="Gene3D" id="1.20.120.160">
    <property type="entry name" value="HPT domain"/>
    <property type="match status" value="1"/>
</dbReference>
<dbReference type="InterPro" id="IPR001638">
    <property type="entry name" value="Solute-binding_3/MltF_N"/>
</dbReference>
<keyword evidence="20" id="KW-0732">Signal</keyword>
<dbReference type="CDD" id="cd17546">
    <property type="entry name" value="REC_hyHK_CKI1_RcsC-like"/>
    <property type="match status" value="2"/>
</dbReference>
<dbReference type="SUPFAM" id="SSF52172">
    <property type="entry name" value="CheY-like"/>
    <property type="match status" value="2"/>
</dbReference>
<feature type="modified residue" description="4-aspartylphosphate" evidence="17">
    <location>
        <position position="1777"/>
    </location>
</feature>
<dbReference type="Gene3D" id="1.10.287.130">
    <property type="match status" value="1"/>
</dbReference>
<gene>
    <name evidence="25" type="ORF">FV139_03085</name>
</gene>
<evidence type="ECO:0000256" key="6">
    <source>
        <dbReference type="ARBA" id="ARBA00022679"/>
    </source>
</evidence>
<dbReference type="SUPFAM" id="SSF47226">
    <property type="entry name" value="Histidine-containing phosphotransfer domain, HPT domain"/>
    <property type="match status" value="1"/>
</dbReference>
<evidence type="ECO:0000256" key="18">
    <source>
        <dbReference type="SAM" id="Coils"/>
    </source>
</evidence>
<accession>A0A5C9AAY7</accession>
<comment type="subunit">
    <text evidence="14">At low DSF concentrations, interacts with RpfF.</text>
</comment>